<dbReference type="InterPro" id="IPR000847">
    <property type="entry name" value="LysR_HTH_N"/>
</dbReference>
<keyword evidence="4" id="KW-0804">Transcription</keyword>
<keyword evidence="2" id="KW-0805">Transcription regulation</keyword>
<name>A0ABS7C9N4_9BACL</name>
<dbReference type="SUPFAM" id="SSF46785">
    <property type="entry name" value="Winged helix' DNA-binding domain"/>
    <property type="match status" value="1"/>
</dbReference>
<evidence type="ECO:0000313" key="7">
    <source>
        <dbReference type="Proteomes" id="UP001519887"/>
    </source>
</evidence>
<accession>A0ABS7C9N4</accession>
<dbReference type="PANTHER" id="PTHR30126:SF100">
    <property type="entry name" value="LYSR-FAMILY TRANSCRIPTIONAL REGULATOR"/>
    <property type="match status" value="1"/>
</dbReference>
<evidence type="ECO:0000256" key="2">
    <source>
        <dbReference type="ARBA" id="ARBA00023015"/>
    </source>
</evidence>
<proteinExistence type="inferred from homology"/>
<dbReference type="InterPro" id="IPR036388">
    <property type="entry name" value="WH-like_DNA-bd_sf"/>
</dbReference>
<dbReference type="Pfam" id="PF03466">
    <property type="entry name" value="LysR_substrate"/>
    <property type="match status" value="1"/>
</dbReference>
<dbReference type="PROSITE" id="PS50931">
    <property type="entry name" value="HTH_LYSR"/>
    <property type="match status" value="1"/>
</dbReference>
<protein>
    <submittedName>
        <fullName evidence="6">LysR family transcriptional regulator</fullName>
    </submittedName>
</protein>
<evidence type="ECO:0000313" key="6">
    <source>
        <dbReference type="EMBL" id="MBW7457657.1"/>
    </source>
</evidence>
<sequence>MEIRHLVTFRTVASTLNFSRAAEALNYVPSNVTMQIQALEEELGVPLIDRLGKQIALTEAGRKFLWHTEKIMNDLDEARLALQKNEDITGTITISGSEILCAYRLPLLFHAFRTKHPGIRFNFRPIPNERLVNSLYDGQTDLVFILDEQVRAPRLVSTALHNELFHLLAAPHHPLADRTRLQVQDLQEEVFLLTEKGCTYRTLFDRSIERRGIDGITSLEFFSAEAIKHCAMTGMGIAFLPDMAVKAELERGELVSLPWEMPDLHVVTQMLRHKDKWLSPAIEAFIDVVKDVFEPAPGSPQS</sequence>
<dbReference type="EMBL" id="JAHZIK010000920">
    <property type="protein sequence ID" value="MBW7457657.1"/>
    <property type="molecule type" value="Genomic_DNA"/>
</dbReference>
<comment type="similarity">
    <text evidence="1">Belongs to the LysR transcriptional regulatory family.</text>
</comment>
<dbReference type="InterPro" id="IPR036390">
    <property type="entry name" value="WH_DNA-bd_sf"/>
</dbReference>
<dbReference type="RefSeq" id="WP_210038577.1">
    <property type="nucleotide sequence ID" value="NZ_JBHLVU010000011.1"/>
</dbReference>
<comment type="caution">
    <text evidence="6">The sequence shown here is derived from an EMBL/GenBank/DDBJ whole genome shotgun (WGS) entry which is preliminary data.</text>
</comment>
<dbReference type="Gene3D" id="3.40.190.290">
    <property type="match status" value="1"/>
</dbReference>
<dbReference type="Proteomes" id="UP001519887">
    <property type="component" value="Unassembled WGS sequence"/>
</dbReference>
<evidence type="ECO:0000259" key="5">
    <source>
        <dbReference type="PROSITE" id="PS50931"/>
    </source>
</evidence>
<reference evidence="6 7" key="1">
    <citation type="submission" date="2021-07" db="EMBL/GenBank/DDBJ databases">
        <title>Paenibacillus radiodurans sp. nov., isolated from the southeastern edge of Tengger Desert.</title>
        <authorList>
            <person name="Zhang G."/>
        </authorList>
    </citation>
    <scope>NUCLEOTIDE SEQUENCE [LARGE SCALE GENOMIC DNA]</scope>
    <source>
        <strain evidence="6 7">CCM 7311</strain>
    </source>
</reference>
<dbReference type="SUPFAM" id="SSF53850">
    <property type="entry name" value="Periplasmic binding protein-like II"/>
    <property type="match status" value="1"/>
</dbReference>
<evidence type="ECO:0000256" key="1">
    <source>
        <dbReference type="ARBA" id="ARBA00009437"/>
    </source>
</evidence>
<keyword evidence="7" id="KW-1185">Reference proteome</keyword>
<dbReference type="CDD" id="cd05466">
    <property type="entry name" value="PBP2_LTTR_substrate"/>
    <property type="match status" value="1"/>
</dbReference>
<dbReference type="Gene3D" id="1.10.10.10">
    <property type="entry name" value="Winged helix-like DNA-binding domain superfamily/Winged helix DNA-binding domain"/>
    <property type="match status" value="1"/>
</dbReference>
<evidence type="ECO:0000256" key="4">
    <source>
        <dbReference type="ARBA" id="ARBA00023163"/>
    </source>
</evidence>
<keyword evidence="3" id="KW-0238">DNA-binding</keyword>
<feature type="domain" description="HTH lysR-type" evidence="5">
    <location>
        <begin position="1"/>
        <end position="58"/>
    </location>
</feature>
<evidence type="ECO:0000256" key="3">
    <source>
        <dbReference type="ARBA" id="ARBA00023125"/>
    </source>
</evidence>
<dbReference type="Pfam" id="PF00126">
    <property type="entry name" value="HTH_1"/>
    <property type="match status" value="1"/>
</dbReference>
<dbReference type="PANTHER" id="PTHR30126">
    <property type="entry name" value="HTH-TYPE TRANSCRIPTIONAL REGULATOR"/>
    <property type="match status" value="1"/>
</dbReference>
<gene>
    <name evidence="6" type="ORF">K0U00_26800</name>
</gene>
<dbReference type="InterPro" id="IPR005119">
    <property type="entry name" value="LysR_subst-bd"/>
</dbReference>
<organism evidence="6 7">
    <name type="scientific">Paenibacillus sepulcri</name>
    <dbReference type="NCBI Taxonomy" id="359917"/>
    <lineage>
        <taxon>Bacteria</taxon>
        <taxon>Bacillati</taxon>
        <taxon>Bacillota</taxon>
        <taxon>Bacilli</taxon>
        <taxon>Bacillales</taxon>
        <taxon>Paenibacillaceae</taxon>
        <taxon>Paenibacillus</taxon>
    </lineage>
</organism>